<dbReference type="PANTHER" id="PTHR10724">
    <property type="entry name" value="30S RIBOSOMAL PROTEIN S1"/>
    <property type="match status" value="1"/>
</dbReference>
<dbReference type="STRING" id="679192.HMPREF9013_0025"/>
<evidence type="ECO:0000259" key="1">
    <source>
        <dbReference type="PROSITE" id="PS50126"/>
    </source>
</evidence>
<dbReference type="Proteomes" id="UP000005017">
    <property type="component" value="Unassembled WGS sequence"/>
</dbReference>
<proteinExistence type="predicted"/>
<evidence type="ECO:0000313" key="3">
    <source>
        <dbReference type="Proteomes" id="UP000005017"/>
    </source>
</evidence>
<dbReference type="eggNOG" id="COG1098">
    <property type="taxonomic scope" value="Bacteria"/>
</dbReference>
<dbReference type="Pfam" id="PF00575">
    <property type="entry name" value="S1"/>
    <property type="match status" value="1"/>
</dbReference>
<dbReference type="GO" id="GO:0003729">
    <property type="term" value="F:mRNA binding"/>
    <property type="evidence" value="ECO:0007669"/>
    <property type="project" value="UniProtKB-ARBA"/>
</dbReference>
<dbReference type="Gene3D" id="2.40.50.140">
    <property type="entry name" value="Nucleic acid-binding proteins"/>
    <property type="match status" value="1"/>
</dbReference>
<protein>
    <submittedName>
        <fullName evidence="2">General stress protein 13</fullName>
    </submittedName>
</protein>
<evidence type="ECO:0000313" key="2">
    <source>
        <dbReference type="EMBL" id="EFC05833.1"/>
    </source>
</evidence>
<organism evidence="2 3">
    <name type="scientific">Bulleidia extructa W1219</name>
    <dbReference type="NCBI Taxonomy" id="679192"/>
    <lineage>
        <taxon>Bacteria</taxon>
        <taxon>Bacillati</taxon>
        <taxon>Bacillota</taxon>
        <taxon>Erysipelotrichia</taxon>
        <taxon>Erysipelotrichales</taxon>
        <taxon>Erysipelotrichaceae</taxon>
        <taxon>Bulleidia</taxon>
    </lineage>
</organism>
<dbReference type="InterPro" id="IPR050437">
    <property type="entry name" value="Ribos_protein_bS1-like"/>
</dbReference>
<accession>D2MNP2</accession>
<feature type="domain" description="S1 motif" evidence="1">
    <location>
        <begin position="6"/>
        <end position="75"/>
    </location>
</feature>
<dbReference type="SMART" id="SM00316">
    <property type="entry name" value="S1"/>
    <property type="match status" value="1"/>
</dbReference>
<name>D2MNP2_9FIRM</name>
<dbReference type="OrthoDB" id="9810507at2"/>
<reference evidence="3" key="1">
    <citation type="submission" date="2009-12" db="EMBL/GenBank/DDBJ databases">
        <title>Sequence of Clostridiales genomosp. BVAB3 str. UPII9-5.</title>
        <authorList>
            <person name="Madupu R."/>
            <person name="Durkin A.S."/>
            <person name="Torralba M."/>
            <person name="Methe B."/>
            <person name="Sutton G.G."/>
            <person name="Strausberg R.L."/>
            <person name="Nelson K.E."/>
        </authorList>
    </citation>
    <scope>NUCLEOTIDE SEQUENCE [LARGE SCALE GENOMIC DNA]</scope>
    <source>
        <strain evidence="3">W1219</strain>
    </source>
</reference>
<dbReference type="InterPro" id="IPR003029">
    <property type="entry name" value="S1_domain"/>
</dbReference>
<dbReference type="SUPFAM" id="SSF50249">
    <property type="entry name" value="Nucleic acid-binding proteins"/>
    <property type="match status" value="1"/>
</dbReference>
<dbReference type="FunFam" id="2.40.50.140:FF:000051">
    <property type="entry name" value="RNA-binding transcriptional accessory protein"/>
    <property type="match status" value="1"/>
</dbReference>
<gene>
    <name evidence="2" type="ORF">HMPREF9013_0025</name>
</gene>
<dbReference type="GO" id="GO:0006412">
    <property type="term" value="P:translation"/>
    <property type="evidence" value="ECO:0007669"/>
    <property type="project" value="TreeGrafter"/>
</dbReference>
<dbReference type="AlphaFoldDB" id="D2MNP2"/>
<dbReference type="NCBIfam" id="NF040579">
    <property type="entry name" value="S1_dom_CvfD"/>
    <property type="match status" value="1"/>
</dbReference>
<dbReference type="GO" id="GO:0003735">
    <property type="term" value="F:structural constituent of ribosome"/>
    <property type="evidence" value="ECO:0007669"/>
    <property type="project" value="TreeGrafter"/>
</dbReference>
<dbReference type="InterPro" id="IPR012340">
    <property type="entry name" value="NA-bd_OB-fold"/>
</dbReference>
<dbReference type="RefSeq" id="WP_006627013.1">
    <property type="nucleotide sequence ID" value="NZ_ADFR01000004.1"/>
</dbReference>
<dbReference type="EMBL" id="ADFR01000004">
    <property type="protein sequence ID" value="EFC05833.1"/>
    <property type="molecule type" value="Genomic_DNA"/>
</dbReference>
<comment type="caution">
    <text evidence="2">The sequence shown here is derived from an EMBL/GenBank/DDBJ whole genome shotgun (WGS) entry which is preliminary data.</text>
</comment>
<keyword evidence="3" id="KW-1185">Reference proteome</keyword>
<dbReference type="GO" id="GO:0005737">
    <property type="term" value="C:cytoplasm"/>
    <property type="evidence" value="ECO:0007669"/>
    <property type="project" value="UniProtKB-ARBA"/>
</dbReference>
<sequence>MEYKVGQIVEGKVTGLQPYGAFVAIDKNLSGLIHISEISDGFVKNIHSFVEVGQVVRVKIIDLDEKSNQAKLSLKALQKRRFHQRHSSLKDDKPSLPLMRMGFHSIEVQLDKWIEEAKREMGL</sequence>
<dbReference type="PROSITE" id="PS50126">
    <property type="entry name" value="S1"/>
    <property type="match status" value="1"/>
</dbReference>